<accession>A0AAD7NA48</accession>
<sequence length="389" mass="42757">MRAPLFALVATFIIALSSGKASLVKRDSTGGMLTFGIRRVEMNQHLHPNVLLHRELKRAERTSGSTALHSAEVVSDNGDDNAFLATVPIGTPPRNFSMTIDSGSISDFFWVESSEECNTNNGGCGNHTILGGDNSRTFFNTNKAWSTKYGAGSASGDIIRDTIWLGGIELKNLTFGLAHSINPSFSGRTLTDMMRDPLSIGGCTAIAMPDSSSLPAVLDEPKVPLQVRQVSTYTSTQSQTIQALPRETMASRLFPGTTVHKEWYTAPNVPHPWSTNWDNWEGLDLFHLSIDGKLMIDKLFKEVYDVPGPIEPLAYMISIGYEVCVFAAAGRYYWYNDGALLVFVDDFSSPQHFLEEVLPNQIIPPLTKVQPRPGSNLGWLANCYSEMTI</sequence>
<keyword evidence="5" id="KW-1185">Reference proteome</keyword>
<evidence type="ECO:0000256" key="2">
    <source>
        <dbReference type="SAM" id="SignalP"/>
    </source>
</evidence>
<dbReference type="AlphaFoldDB" id="A0AAD7NA48"/>
<gene>
    <name evidence="4" type="ORF">DFH07DRAFT_774490</name>
</gene>
<evidence type="ECO:0000313" key="4">
    <source>
        <dbReference type="EMBL" id="KAJ7752203.1"/>
    </source>
</evidence>
<keyword evidence="2" id="KW-0732">Signal</keyword>
<evidence type="ECO:0000256" key="1">
    <source>
        <dbReference type="ARBA" id="ARBA00007447"/>
    </source>
</evidence>
<organism evidence="4 5">
    <name type="scientific">Mycena maculata</name>
    <dbReference type="NCBI Taxonomy" id="230809"/>
    <lineage>
        <taxon>Eukaryota</taxon>
        <taxon>Fungi</taxon>
        <taxon>Dikarya</taxon>
        <taxon>Basidiomycota</taxon>
        <taxon>Agaricomycotina</taxon>
        <taxon>Agaricomycetes</taxon>
        <taxon>Agaricomycetidae</taxon>
        <taxon>Agaricales</taxon>
        <taxon>Marasmiineae</taxon>
        <taxon>Mycenaceae</taxon>
        <taxon>Mycena</taxon>
    </lineage>
</organism>
<comment type="caution">
    <text evidence="4">The sequence shown here is derived from an EMBL/GenBank/DDBJ whole genome shotgun (WGS) entry which is preliminary data.</text>
</comment>
<dbReference type="Pfam" id="PF00026">
    <property type="entry name" value="Asp"/>
    <property type="match status" value="1"/>
</dbReference>
<feature type="domain" description="Peptidase A1" evidence="3">
    <location>
        <begin position="83"/>
        <end position="389"/>
    </location>
</feature>
<proteinExistence type="inferred from homology"/>
<evidence type="ECO:0000259" key="3">
    <source>
        <dbReference type="PROSITE" id="PS51767"/>
    </source>
</evidence>
<dbReference type="InterPro" id="IPR001461">
    <property type="entry name" value="Aspartic_peptidase_A1"/>
</dbReference>
<dbReference type="GO" id="GO:0006508">
    <property type="term" value="P:proteolysis"/>
    <property type="evidence" value="ECO:0007669"/>
    <property type="project" value="InterPro"/>
</dbReference>
<feature type="signal peptide" evidence="2">
    <location>
        <begin position="1"/>
        <end position="21"/>
    </location>
</feature>
<feature type="chain" id="PRO_5041952250" evidence="2">
    <location>
        <begin position="22"/>
        <end position="389"/>
    </location>
</feature>
<dbReference type="Gene3D" id="2.40.70.10">
    <property type="entry name" value="Acid Proteases"/>
    <property type="match status" value="1"/>
</dbReference>
<evidence type="ECO:0000313" key="5">
    <source>
        <dbReference type="Proteomes" id="UP001215280"/>
    </source>
</evidence>
<comment type="similarity">
    <text evidence="1">Belongs to the peptidase A1 family.</text>
</comment>
<dbReference type="PROSITE" id="PS51767">
    <property type="entry name" value="PEPTIDASE_A1"/>
    <property type="match status" value="1"/>
</dbReference>
<dbReference type="InterPro" id="IPR033121">
    <property type="entry name" value="PEPTIDASE_A1"/>
</dbReference>
<dbReference type="PANTHER" id="PTHR47966:SF75">
    <property type="entry name" value="ENDOPEPTIDASE (CTSD), PUTATIVE (AFU_ORTHOLOGUE AFUA_4G07040)-RELATED"/>
    <property type="match status" value="1"/>
</dbReference>
<dbReference type="InterPro" id="IPR034164">
    <property type="entry name" value="Pepsin-like_dom"/>
</dbReference>
<dbReference type="CDD" id="cd05471">
    <property type="entry name" value="pepsin_like"/>
    <property type="match status" value="1"/>
</dbReference>
<dbReference type="EMBL" id="JARJLG010000075">
    <property type="protein sequence ID" value="KAJ7752203.1"/>
    <property type="molecule type" value="Genomic_DNA"/>
</dbReference>
<dbReference type="PANTHER" id="PTHR47966">
    <property type="entry name" value="BETA-SITE APP-CLEAVING ENZYME, ISOFORM A-RELATED"/>
    <property type="match status" value="1"/>
</dbReference>
<dbReference type="InterPro" id="IPR021109">
    <property type="entry name" value="Peptidase_aspartic_dom_sf"/>
</dbReference>
<reference evidence="4" key="1">
    <citation type="submission" date="2023-03" db="EMBL/GenBank/DDBJ databases">
        <title>Massive genome expansion in bonnet fungi (Mycena s.s.) driven by repeated elements and novel gene families across ecological guilds.</title>
        <authorList>
            <consortium name="Lawrence Berkeley National Laboratory"/>
            <person name="Harder C.B."/>
            <person name="Miyauchi S."/>
            <person name="Viragh M."/>
            <person name="Kuo A."/>
            <person name="Thoen E."/>
            <person name="Andreopoulos B."/>
            <person name="Lu D."/>
            <person name="Skrede I."/>
            <person name="Drula E."/>
            <person name="Henrissat B."/>
            <person name="Morin E."/>
            <person name="Kohler A."/>
            <person name="Barry K."/>
            <person name="LaButti K."/>
            <person name="Morin E."/>
            <person name="Salamov A."/>
            <person name="Lipzen A."/>
            <person name="Mereny Z."/>
            <person name="Hegedus B."/>
            <person name="Baldrian P."/>
            <person name="Stursova M."/>
            <person name="Weitz H."/>
            <person name="Taylor A."/>
            <person name="Grigoriev I.V."/>
            <person name="Nagy L.G."/>
            <person name="Martin F."/>
            <person name="Kauserud H."/>
        </authorList>
    </citation>
    <scope>NUCLEOTIDE SEQUENCE</scope>
    <source>
        <strain evidence="4">CBHHK188m</strain>
    </source>
</reference>
<name>A0AAD7NA48_9AGAR</name>
<dbReference type="GO" id="GO:0004190">
    <property type="term" value="F:aspartic-type endopeptidase activity"/>
    <property type="evidence" value="ECO:0007669"/>
    <property type="project" value="InterPro"/>
</dbReference>
<dbReference type="SUPFAM" id="SSF50630">
    <property type="entry name" value="Acid proteases"/>
    <property type="match status" value="1"/>
</dbReference>
<dbReference type="Proteomes" id="UP001215280">
    <property type="component" value="Unassembled WGS sequence"/>
</dbReference>
<protein>
    <submittedName>
        <fullName evidence="4">Aspartic peptidase domain-containing protein</fullName>
    </submittedName>
</protein>